<dbReference type="InterPro" id="IPR036513">
    <property type="entry name" value="STAS_dom_sf"/>
</dbReference>
<dbReference type="AlphaFoldDB" id="A0A6J4HP48"/>
<dbReference type="PROSITE" id="PS50801">
    <property type="entry name" value="STAS"/>
    <property type="match status" value="1"/>
</dbReference>
<dbReference type="NCBIfam" id="TIGR00377">
    <property type="entry name" value="ant_ant_sig"/>
    <property type="match status" value="1"/>
</dbReference>
<evidence type="ECO:0000256" key="2">
    <source>
        <dbReference type="RuleBase" id="RU003749"/>
    </source>
</evidence>
<comment type="similarity">
    <text evidence="1 2">Belongs to the anti-sigma-factor antagonist family.</text>
</comment>
<proteinExistence type="inferred from homology"/>
<dbReference type="PANTHER" id="PTHR33495:SF2">
    <property type="entry name" value="ANTI-SIGMA FACTOR ANTAGONIST TM_1081-RELATED"/>
    <property type="match status" value="1"/>
</dbReference>
<dbReference type="Gene3D" id="3.30.750.24">
    <property type="entry name" value="STAS domain"/>
    <property type="match status" value="1"/>
</dbReference>
<dbReference type="InterPro" id="IPR002645">
    <property type="entry name" value="STAS_dom"/>
</dbReference>
<organism evidence="4">
    <name type="scientific">uncultured Armatimonadetes bacterium</name>
    <dbReference type="NCBI Taxonomy" id="157466"/>
    <lineage>
        <taxon>Bacteria</taxon>
        <taxon>Bacillati</taxon>
        <taxon>Armatimonadota</taxon>
        <taxon>environmental samples</taxon>
    </lineage>
</organism>
<feature type="domain" description="STAS" evidence="3">
    <location>
        <begin position="5"/>
        <end position="114"/>
    </location>
</feature>
<name>A0A6J4HP48_9BACT</name>
<sequence>MAGLEIETTETDAGVPVVSIRGEIDLHTCPQLRTTLQRLMEAKKEHIVLNLAEVPYLDSAALGILVDAVRRAREMGGGIYLVQVTPFVLRAFEITRLIKIFQVHDTLGSALEAIVARQGARTEA</sequence>
<dbReference type="CDD" id="cd07043">
    <property type="entry name" value="STAS_anti-anti-sigma_factors"/>
    <property type="match status" value="1"/>
</dbReference>
<dbReference type="PANTHER" id="PTHR33495">
    <property type="entry name" value="ANTI-SIGMA FACTOR ANTAGONIST TM_1081-RELATED-RELATED"/>
    <property type="match status" value="1"/>
</dbReference>
<dbReference type="GO" id="GO:0043856">
    <property type="term" value="F:anti-sigma factor antagonist activity"/>
    <property type="evidence" value="ECO:0007669"/>
    <property type="project" value="InterPro"/>
</dbReference>
<accession>A0A6J4HP48</accession>
<reference evidence="4" key="1">
    <citation type="submission" date="2020-02" db="EMBL/GenBank/DDBJ databases">
        <authorList>
            <person name="Meier V. D."/>
        </authorList>
    </citation>
    <scope>NUCLEOTIDE SEQUENCE</scope>
    <source>
        <strain evidence="4">AVDCRST_MAG63</strain>
    </source>
</reference>
<dbReference type="InterPro" id="IPR003658">
    <property type="entry name" value="Anti-sigma_ant"/>
</dbReference>
<dbReference type="SUPFAM" id="SSF52091">
    <property type="entry name" value="SpoIIaa-like"/>
    <property type="match status" value="1"/>
</dbReference>
<gene>
    <name evidence="4" type="ORF">AVDCRST_MAG63-947</name>
</gene>
<evidence type="ECO:0000259" key="3">
    <source>
        <dbReference type="PROSITE" id="PS50801"/>
    </source>
</evidence>
<dbReference type="Pfam" id="PF01740">
    <property type="entry name" value="STAS"/>
    <property type="match status" value="1"/>
</dbReference>
<evidence type="ECO:0000256" key="1">
    <source>
        <dbReference type="ARBA" id="ARBA00009013"/>
    </source>
</evidence>
<protein>
    <recommendedName>
        <fullName evidence="2">Anti-sigma factor antagonist</fullName>
    </recommendedName>
</protein>
<evidence type="ECO:0000313" key="4">
    <source>
        <dbReference type="EMBL" id="CAA9230325.1"/>
    </source>
</evidence>
<dbReference type="EMBL" id="CADCTO010000126">
    <property type="protein sequence ID" value="CAA9230325.1"/>
    <property type="molecule type" value="Genomic_DNA"/>
</dbReference>